<reference evidence="1 2" key="1">
    <citation type="submission" date="2016-08" db="EMBL/GenBank/DDBJ databases">
        <title>New Insights into Marine Group III Euryarchaeota, from dark to light.</title>
        <authorList>
            <person name="Haro-Moreno J.M."/>
            <person name="Rodriguez-Valera F."/>
            <person name="Lopez-Garcia P."/>
            <person name="Moreira D."/>
            <person name="Martin-Cuadrado A.B."/>
        </authorList>
    </citation>
    <scope>NUCLEOTIDE SEQUENCE [LARGE SCALE GENOMIC DNA]</scope>
    <source>
        <strain evidence="1">CG-Epi3</strain>
    </source>
</reference>
<dbReference type="AlphaFoldDB" id="A0A1J5TST4"/>
<dbReference type="Proteomes" id="UP000183138">
    <property type="component" value="Unassembled WGS sequence"/>
</dbReference>
<organism evidence="1 2">
    <name type="scientific">Marine Group III euryarchaeote CG-Epi3</name>
    <dbReference type="NCBI Taxonomy" id="1888997"/>
    <lineage>
        <taxon>Archaea</taxon>
        <taxon>Methanobacteriati</taxon>
        <taxon>Thermoplasmatota</taxon>
        <taxon>Thermoplasmata</taxon>
        <taxon>Candidatus Thermoprofundales</taxon>
    </lineage>
</organism>
<gene>
    <name evidence="1" type="ORF">BEU00_03490</name>
</gene>
<accession>A0A1J5TST4</accession>
<sequence>MVDKVAWAEFRKIHSGISREIKSMAWNAYKTDDFKEYLRLCEEADFITPLDVGVVDSTEETPDAVPEDNVFTEYAKLGRRLNRFGISMTVDEKRAIEQRLAEIARETIPDNYKCTPTDGWQIWFGPTQQCLLINTTRKLAFTCSRSWWQKRYLNAMYVQRELVNDEKQIARMRSSYEMRKKLVKRAPLPDVEIMLPTSAAEYRMRG</sequence>
<proteinExistence type="predicted"/>
<name>A0A1J5TST4_9ARCH</name>
<dbReference type="EMBL" id="MIYY01000019">
    <property type="protein sequence ID" value="OIR23267.1"/>
    <property type="molecule type" value="Genomic_DNA"/>
</dbReference>
<evidence type="ECO:0000313" key="2">
    <source>
        <dbReference type="Proteomes" id="UP000183138"/>
    </source>
</evidence>
<protein>
    <submittedName>
        <fullName evidence="1">Uncharacterized protein</fullName>
    </submittedName>
</protein>
<evidence type="ECO:0000313" key="1">
    <source>
        <dbReference type="EMBL" id="OIR23267.1"/>
    </source>
</evidence>
<comment type="caution">
    <text evidence="1">The sequence shown here is derived from an EMBL/GenBank/DDBJ whole genome shotgun (WGS) entry which is preliminary data.</text>
</comment>